<dbReference type="EnsemblPlants" id="AVESA.00010b.r2.1DG0177530.1">
    <property type="protein sequence ID" value="AVESA.00010b.r2.1DG0177530.1.CDS.1"/>
    <property type="gene ID" value="AVESA.00010b.r2.1DG0177530"/>
</dbReference>
<name>A0ACD5U525_AVESA</name>
<protein>
    <submittedName>
        <fullName evidence="1">Uncharacterized protein</fullName>
    </submittedName>
</protein>
<reference evidence="1" key="1">
    <citation type="submission" date="2021-05" db="EMBL/GenBank/DDBJ databases">
        <authorList>
            <person name="Scholz U."/>
            <person name="Mascher M."/>
            <person name="Fiebig A."/>
        </authorList>
    </citation>
    <scope>NUCLEOTIDE SEQUENCE [LARGE SCALE GENOMIC DNA]</scope>
</reference>
<accession>A0ACD5U525</accession>
<evidence type="ECO:0000313" key="1">
    <source>
        <dbReference type="EnsemblPlants" id="AVESA.00010b.r2.1DG0177530.1.CDS.1"/>
    </source>
</evidence>
<evidence type="ECO:0000313" key="2">
    <source>
        <dbReference type="Proteomes" id="UP001732700"/>
    </source>
</evidence>
<organism evidence="1 2">
    <name type="scientific">Avena sativa</name>
    <name type="common">Oat</name>
    <dbReference type="NCBI Taxonomy" id="4498"/>
    <lineage>
        <taxon>Eukaryota</taxon>
        <taxon>Viridiplantae</taxon>
        <taxon>Streptophyta</taxon>
        <taxon>Embryophyta</taxon>
        <taxon>Tracheophyta</taxon>
        <taxon>Spermatophyta</taxon>
        <taxon>Magnoliopsida</taxon>
        <taxon>Liliopsida</taxon>
        <taxon>Poales</taxon>
        <taxon>Poaceae</taxon>
        <taxon>BOP clade</taxon>
        <taxon>Pooideae</taxon>
        <taxon>Poodae</taxon>
        <taxon>Poeae</taxon>
        <taxon>Poeae Chloroplast Group 1 (Aveneae type)</taxon>
        <taxon>Aveninae</taxon>
        <taxon>Avena</taxon>
    </lineage>
</organism>
<dbReference type="Proteomes" id="UP001732700">
    <property type="component" value="Chromosome 1D"/>
</dbReference>
<reference evidence="1" key="2">
    <citation type="submission" date="2025-09" db="UniProtKB">
        <authorList>
            <consortium name="EnsemblPlants"/>
        </authorList>
    </citation>
    <scope>IDENTIFICATION</scope>
</reference>
<sequence length="159" mass="16987">MLPRGTINTSIHAQTNSHTHSKRKQKQVDRTRYSLARSCSIRSIAMAPRALLLLAVGLMIVAAANAHGGYGSCPSDALKVKACVDVLGLLKVKVGVPRHEPCCSLLNGLVGLDAAACLCTNIHANVLGLNLDLPVDLRLILNNCGKVCPDDFQCLPHHH</sequence>
<proteinExistence type="predicted"/>
<keyword evidence="2" id="KW-1185">Reference proteome</keyword>